<dbReference type="AlphaFoldDB" id="A0A8H5BYG8"/>
<feature type="chain" id="PRO_5034569773" description="C2H2-type domain-containing protein" evidence="1">
    <location>
        <begin position="22"/>
        <end position="134"/>
    </location>
</feature>
<dbReference type="OrthoDB" id="2835827at2759"/>
<name>A0A8H5BYG8_9AGAR</name>
<protein>
    <recommendedName>
        <fullName evidence="4">C2H2-type domain-containing protein</fullName>
    </recommendedName>
</protein>
<evidence type="ECO:0008006" key="4">
    <source>
        <dbReference type="Google" id="ProtNLM"/>
    </source>
</evidence>
<reference evidence="2 3" key="1">
    <citation type="journal article" date="2020" name="ISME J.">
        <title>Uncovering the hidden diversity of litter-decomposition mechanisms in mushroom-forming fungi.</title>
        <authorList>
            <person name="Floudas D."/>
            <person name="Bentzer J."/>
            <person name="Ahren D."/>
            <person name="Johansson T."/>
            <person name="Persson P."/>
            <person name="Tunlid A."/>
        </authorList>
    </citation>
    <scope>NUCLEOTIDE SEQUENCE [LARGE SCALE GENOMIC DNA]</scope>
    <source>
        <strain evidence="2 3">CBS 175.51</strain>
    </source>
</reference>
<proteinExistence type="predicted"/>
<comment type="caution">
    <text evidence="2">The sequence shown here is derived from an EMBL/GenBank/DDBJ whole genome shotgun (WGS) entry which is preliminary data.</text>
</comment>
<keyword evidence="1" id="KW-0732">Signal</keyword>
<keyword evidence="3" id="KW-1185">Reference proteome</keyword>
<dbReference type="EMBL" id="JAACJK010000112">
    <property type="protein sequence ID" value="KAF5331892.1"/>
    <property type="molecule type" value="Genomic_DNA"/>
</dbReference>
<accession>A0A8H5BYG8</accession>
<evidence type="ECO:0000256" key="1">
    <source>
        <dbReference type="SAM" id="SignalP"/>
    </source>
</evidence>
<gene>
    <name evidence="2" type="ORF">D9611_009013</name>
</gene>
<feature type="signal peptide" evidence="1">
    <location>
        <begin position="1"/>
        <end position="21"/>
    </location>
</feature>
<dbReference type="Proteomes" id="UP000541558">
    <property type="component" value="Unassembled WGS sequence"/>
</dbReference>
<evidence type="ECO:0000313" key="3">
    <source>
        <dbReference type="Proteomes" id="UP000541558"/>
    </source>
</evidence>
<organism evidence="2 3">
    <name type="scientific">Ephemerocybe angulata</name>
    <dbReference type="NCBI Taxonomy" id="980116"/>
    <lineage>
        <taxon>Eukaryota</taxon>
        <taxon>Fungi</taxon>
        <taxon>Dikarya</taxon>
        <taxon>Basidiomycota</taxon>
        <taxon>Agaricomycotina</taxon>
        <taxon>Agaricomycetes</taxon>
        <taxon>Agaricomycetidae</taxon>
        <taxon>Agaricales</taxon>
        <taxon>Agaricineae</taxon>
        <taxon>Psathyrellaceae</taxon>
        <taxon>Ephemerocybe</taxon>
    </lineage>
</organism>
<evidence type="ECO:0000313" key="2">
    <source>
        <dbReference type="EMBL" id="KAF5331892.1"/>
    </source>
</evidence>
<sequence length="134" mass="14949">MRVSAFTLISIVASLATYVAAHSSESTYDARELVDEFATRNLEAFDYALERREILADLTTRDLIDELSDRLERRAGEKLQKGYKCPYCGKNYKNEADAKHCATNPQMLGGCKVNNAVVQGGTARSRSPSPSRRR</sequence>